<evidence type="ECO:0000256" key="6">
    <source>
        <dbReference type="ARBA" id="ARBA00022840"/>
    </source>
</evidence>
<dbReference type="Pfam" id="PF08352">
    <property type="entry name" value="oligo_HPY"/>
    <property type="match status" value="1"/>
</dbReference>
<comment type="subcellular location">
    <subcellularLocation>
        <location evidence="1">Cell inner membrane</location>
        <topology evidence="1">Peripheral membrane protein</topology>
    </subcellularLocation>
</comment>
<dbReference type="PANTHER" id="PTHR43297:SF2">
    <property type="entry name" value="DIPEPTIDE TRANSPORT ATP-BINDING PROTEIN DPPD"/>
    <property type="match status" value="1"/>
</dbReference>
<feature type="domain" description="ABC transporter" evidence="8">
    <location>
        <begin position="8"/>
        <end position="253"/>
    </location>
</feature>
<dbReference type="EMBL" id="JTHG01000143">
    <property type="protein sequence ID" value="KMO21989.1"/>
    <property type="molecule type" value="Genomic_DNA"/>
</dbReference>
<dbReference type="InterPro" id="IPR013563">
    <property type="entry name" value="Oligopep_ABC_C"/>
</dbReference>
<name>A0ABR5HAG0_9HYPH</name>
<dbReference type="PANTHER" id="PTHR43297">
    <property type="entry name" value="OLIGOPEPTIDE TRANSPORT ATP-BINDING PROTEIN APPD"/>
    <property type="match status" value="1"/>
</dbReference>
<keyword evidence="7" id="KW-0472">Membrane</keyword>
<gene>
    <name evidence="9" type="ORF">QR79_16175</name>
</gene>
<keyword evidence="6" id="KW-0067">ATP-binding</keyword>
<dbReference type="Gene3D" id="3.40.50.300">
    <property type="entry name" value="P-loop containing nucleotide triphosphate hydrolases"/>
    <property type="match status" value="1"/>
</dbReference>
<sequence>MTIATPLLSVADLAVTVPGPSGPWTAVAGIDLALARGETLGLIGESGSGKTLTGLALLGLLPSGARVTARRLTFDGQDLRGGEPVLAPLRGRRLGMIVQDPVGAFNPAKRIGWHMRAVLRRRGDRRPDAAACWLSAVGVRAAERVLAAYPHQLSGGMLQRVLIAMVGALEPDLIVADEPTTNLDAVVARQILDLIREQQNRTGCAVLFVTHDLAAARHLCDRVAVMVAGTIVEIGPASAVLEAPRHPYTRGLIATVRSLAARDPILVEMVGEPGRRETGGCPFLSRCPHADPLCRSDPPGLSALRPDHFLRCHHPDV</sequence>
<evidence type="ECO:0000313" key="9">
    <source>
        <dbReference type="EMBL" id="KMO21989.1"/>
    </source>
</evidence>
<dbReference type="InterPro" id="IPR003439">
    <property type="entry name" value="ABC_transporter-like_ATP-bd"/>
</dbReference>
<evidence type="ECO:0000256" key="4">
    <source>
        <dbReference type="ARBA" id="ARBA00022475"/>
    </source>
</evidence>
<dbReference type="SMART" id="SM00382">
    <property type="entry name" value="AAA"/>
    <property type="match status" value="1"/>
</dbReference>
<keyword evidence="10" id="KW-1185">Reference proteome</keyword>
<evidence type="ECO:0000256" key="5">
    <source>
        <dbReference type="ARBA" id="ARBA00022741"/>
    </source>
</evidence>
<dbReference type="RefSeq" id="WP_048427491.1">
    <property type="nucleotide sequence ID" value="NZ_JTHF01000084.1"/>
</dbReference>
<dbReference type="InterPro" id="IPR050388">
    <property type="entry name" value="ABC_Ni/Peptide_Import"/>
</dbReference>
<organism evidence="9 10">
    <name type="scientific">Methylobacterium indicum</name>
    <dbReference type="NCBI Taxonomy" id="1775910"/>
    <lineage>
        <taxon>Bacteria</taxon>
        <taxon>Pseudomonadati</taxon>
        <taxon>Pseudomonadota</taxon>
        <taxon>Alphaproteobacteria</taxon>
        <taxon>Hyphomicrobiales</taxon>
        <taxon>Methylobacteriaceae</taxon>
        <taxon>Methylobacterium</taxon>
    </lineage>
</organism>
<proteinExistence type="inferred from homology"/>
<evidence type="ECO:0000256" key="2">
    <source>
        <dbReference type="ARBA" id="ARBA00005417"/>
    </source>
</evidence>
<evidence type="ECO:0000256" key="1">
    <source>
        <dbReference type="ARBA" id="ARBA00004417"/>
    </source>
</evidence>
<evidence type="ECO:0000256" key="3">
    <source>
        <dbReference type="ARBA" id="ARBA00022448"/>
    </source>
</evidence>
<evidence type="ECO:0000259" key="8">
    <source>
        <dbReference type="PROSITE" id="PS50893"/>
    </source>
</evidence>
<dbReference type="InterPro" id="IPR003593">
    <property type="entry name" value="AAA+_ATPase"/>
</dbReference>
<dbReference type="PROSITE" id="PS50893">
    <property type="entry name" value="ABC_TRANSPORTER_2"/>
    <property type="match status" value="1"/>
</dbReference>
<dbReference type="InterPro" id="IPR027417">
    <property type="entry name" value="P-loop_NTPase"/>
</dbReference>
<keyword evidence="3" id="KW-0813">Transport</keyword>
<dbReference type="Pfam" id="PF00005">
    <property type="entry name" value="ABC_tran"/>
    <property type="match status" value="1"/>
</dbReference>
<reference evidence="9 10" key="1">
    <citation type="submission" date="2014-11" db="EMBL/GenBank/DDBJ databases">
        <title>Comparative genomics of Methylobacterium species.</title>
        <authorList>
            <person name="Chaudhry V."/>
            <person name="Patil P.B."/>
        </authorList>
    </citation>
    <scope>NUCLEOTIDE SEQUENCE [LARGE SCALE GENOMIC DNA]</scope>
    <source>
        <strain evidence="9 10">SE3.6</strain>
    </source>
</reference>
<dbReference type="NCBIfam" id="TIGR01727">
    <property type="entry name" value="oligo_HPY"/>
    <property type="match status" value="1"/>
</dbReference>
<protein>
    <recommendedName>
        <fullName evidence="8">ABC transporter domain-containing protein</fullName>
    </recommendedName>
</protein>
<dbReference type="Proteomes" id="UP000036471">
    <property type="component" value="Unassembled WGS sequence"/>
</dbReference>
<evidence type="ECO:0000313" key="10">
    <source>
        <dbReference type="Proteomes" id="UP000036471"/>
    </source>
</evidence>
<comment type="similarity">
    <text evidence="2">Belongs to the ABC transporter superfamily.</text>
</comment>
<accession>A0ABR5HAG0</accession>
<evidence type="ECO:0000256" key="7">
    <source>
        <dbReference type="ARBA" id="ARBA00023136"/>
    </source>
</evidence>
<dbReference type="CDD" id="cd03257">
    <property type="entry name" value="ABC_NikE_OppD_transporters"/>
    <property type="match status" value="1"/>
</dbReference>
<keyword evidence="4" id="KW-1003">Cell membrane</keyword>
<keyword evidence="5" id="KW-0547">Nucleotide-binding</keyword>
<dbReference type="SUPFAM" id="SSF52540">
    <property type="entry name" value="P-loop containing nucleoside triphosphate hydrolases"/>
    <property type="match status" value="1"/>
</dbReference>
<comment type="caution">
    <text evidence="9">The sequence shown here is derived from an EMBL/GenBank/DDBJ whole genome shotgun (WGS) entry which is preliminary data.</text>
</comment>